<dbReference type="CDD" id="cd09917">
    <property type="entry name" value="F-box_SF"/>
    <property type="match status" value="1"/>
</dbReference>
<organism evidence="1 2">
    <name type="scientific">Aspergillus cavernicola</name>
    <dbReference type="NCBI Taxonomy" id="176166"/>
    <lineage>
        <taxon>Eukaryota</taxon>
        <taxon>Fungi</taxon>
        <taxon>Dikarya</taxon>
        <taxon>Ascomycota</taxon>
        <taxon>Pezizomycotina</taxon>
        <taxon>Eurotiomycetes</taxon>
        <taxon>Eurotiomycetidae</taxon>
        <taxon>Eurotiales</taxon>
        <taxon>Aspergillaceae</taxon>
        <taxon>Aspergillus</taxon>
        <taxon>Aspergillus subgen. Nidulantes</taxon>
    </lineage>
</organism>
<reference evidence="1 2" key="1">
    <citation type="submission" date="2024-07" db="EMBL/GenBank/DDBJ databases">
        <title>Section-level genome sequencing and comparative genomics of Aspergillus sections Usti and Cavernicolus.</title>
        <authorList>
            <consortium name="Lawrence Berkeley National Laboratory"/>
            <person name="Nybo J.L."/>
            <person name="Vesth T.C."/>
            <person name="Theobald S."/>
            <person name="Frisvad J.C."/>
            <person name="Larsen T.O."/>
            <person name="Kjaerboelling I."/>
            <person name="Rothschild-Mancinelli K."/>
            <person name="Lyhne E.K."/>
            <person name="Kogle M.E."/>
            <person name="Barry K."/>
            <person name="Clum A."/>
            <person name="Na H."/>
            <person name="Ledsgaard L."/>
            <person name="Lin J."/>
            <person name="Lipzen A."/>
            <person name="Kuo A."/>
            <person name="Riley R."/>
            <person name="Mondo S."/>
            <person name="LaButti K."/>
            <person name="Haridas S."/>
            <person name="Pangalinan J."/>
            <person name="Salamov A.A."/>
            <person name="Simmons B.A."/>
            <person name="Magnuson J.K."/>
            <person name="Chen J."/>
            <person name="Drula E."/>
            <person name="Henrissat B."/>
            <person name="Wiebenga A."/>
            <person name="Lubbers R.J."/>
            <person name="Gomes A.C."/>
            <person name="Makela M.R."/>
            <person name="Stajich J."/>
            <person name="Grigoriev I.V."/>
            <person name="Mortensen U.H."/>
            <person name="De vries R.P."/>
            <person name="Baker S.E."/>
            <person name="Andersen M.R."/>
        </authorList>
    </citation>
    <scope>NUCLEOTIDE SEQUENCE [LARGE SCALE GENOMIC DNA]</scope>
    <source>
        <strain evidence="1 2">CBS 600.67</strain>
    </source>
</reference>
<keyword evidence="2" id="KW-1185">Reference proteome</keyword>
<proteinExistence type="predicted"/>
<sequence length="412" mass="48160">MSWDLDLCVDYRGEPFIPFYYFITPKPSSTPALRSFPRFADLPPDLHLIIFQCCDSPTLFQLMHTCSYTRHECAKLFWSQFADVWYHLGLGAIKQYDQHRVGLVRHNRDFARYTRQVELHLGRMEWKFGDHVETRARQLWGTIDELFPCAEKVVLSGAVPYRALPPPDGEYDVEYSAISQVVDMSPPHITCFVALQPTCPQPMTLWRIAPGSSWRVVVEYWCPKRILMPTSRLPSGLLADLMSMTTKCKFFRLGRDGVDWLKAETYIRYGDGPEIECPNEECYTKFSPDEWREHMRTGFHWRSGSSRREGGFPCYRNTPVHVRAALEAREEHLEELKAAVRSVWGKLKKEFGHNNTETNRRFKNTFFAQMKEHRFLVPDETDLSKSDWYFHAVESKFDDSSCFYSGLPFSHD</sequence>
<accession>A0ABR4HIK9</accession>
<comment type="caution">
    <text evidence="1">The sequence shown here is derived from an EMBL/GenBank/DDBJ whole genome shotgun (WGS) entry which is preliminary data.</text>
</comment>
<protein>
    <recommendedName>
        <fullName evidence="3">C2H2-type domain-containing protein</fullName>
    </recommendedName>
</protein>
<evidence type="ECO:0008006" key="3">
    <source>
        <dbReference type="Google" id="ProtNLM"/>
    </source>
</evidence>
<dbReference type="EMBL" id="JBFXLS010000114">
    <property type="protein sequence ID" value="KAL2815246.1"/>
    <property type="molecule type" value="Genomic_DNA"/>
</dbReference>
<evidence type="ECO:0000313" key="1">
    <source>
        <dbReference type="EMBL" id="KAL2815246.1"/>
    </source>
</evidence>
<gene>
    <name evidence="1" type="ORF">BDW59DRAFT_166838</name>
</gene>
<evidence type="ECO:0000313" key="2">
    <source>
        <dbReference type="Proteomes" id="UP001610335"/>
    </source>
</evidence>
<dbReference type="Proteomes" id="UP001610335">
    <property type="component" value="Unassembled WGS sequence"/>
</dbReference>
<name>A0ABR4HIK9_9EURO</name>